<dbReference type="GO" id="GO:0008270">
    <property type="term" value="F:zinc ion binding"/>
    <property type="evidence" value="ECO:0007669"/>
    <property type="project" value="UniProtKB-KW"/>
</dbReference>
<comment type="caution">
    <text evidence="7">The sequence shown here is derived from an EMBL/GenBank/DDBJ whole genome shotgun (WGS) entry which is preliminary data.</text>
</comment>
<reference evidence="7" key="1">
    <citation type="journal article" date="2023" name="Front. Mar. Sci.">
        <title>A new Merluccius polli reference genome to investigate the effects of global change in West African waters.</title>
        <authorList>
            <person name="Mateo J.L."/>
            <person name="Blanco-Fernandez C."/>
            <person name="Garcia-Vazquez E."/>
            <person name="Machado-Schiaffino G."/>
        </authorList>
    </citation>
    <scope>NUCLEOTIDE SEQUENCE</scope>
    <source>
        <strain evidence="7">C29</strain>
        <tissue evidence="7">Fin</tissue>
    </source>
</reference>
<evidence type="ECO:0000256" key="2">
    <source>
        <dbReference type="ARBA" id="ARBA00022771"/>
    </source>
</evidence>
<accession>A0AA47MXH9</accession>
<dbReference type="Pfam" id="PF05485">
    <property type="entry name" value="THAP"/>
    <property type="match status" value="1"/>
</dbReference>
<evidence type="ECO:0000256" key="3">
    <source>
        <dbReference type="ARBA" id="ARBA00022833"/>
    </source>
</evidence>
<proteinExistence type="predicted"/>
<keyword evidence="1" id="KW-0479">Metal-binding</keyword>
<evidence type="ECO:0000256" key="1">
    <source>
        <dbReference type="ARBA" id="ARBA00022723"/>
    </source>
</evidence>
<dbReference type="InterPro" id="IPR006612">
    <property type="entry name" value="THAP_Znf"/>
</dbReference>
<dbReference type="GO" id="GO:0003677">
    <property type="term" value="F:DNA binding"/>
    <property type="evidence" value="ECO:0007669"/>
    <property type="project" value="UniProtKB-UniRule"/>
</dbReference>
<keyword evidence="4 5" id="KW-0238">DNA-binding</keyword>
<dbReference type="Gene3D" id="6.20.210.20">
    <property type="entry name" value="THAP domain"/>
    <property type="match status" value="1"/>
</dbReference>
<evidence type="ECO:0000313" key="8">
    <source>
        <dbReference type="Proteomes" id="UP001174136"/>
    </source>
</evidence>
<dbReference type="PANTHER" id="PTHR23080:SF142">
    <property type="entry name" value="SI:CH211-69L10.4"/>
    <property type="match status" value="1"/>
</dbReference>
<dbReference type="InterPro" id="IPR038441">
    <property type="entry name" value="THAP_Znf_sf"/>
</dbReference>
<sequence length="302" mass="34286">MVQSKNKSFCCVPLCANSKQKQPYLHFHDFPTNEDQRKQWVRAIKRDGVNFVIRKGSTLVCSRHFSVADYKNGSSRLNTGAVPSRFDWNSCYNAEVKDKTQTDRRGTREHDYTTSPPVGALDEALEYIAELEARLQEMSMGPQTVLNLFYHEILHSISISRSVLNVLGVCFAPLDTVIVYWTKAQRIGPEAIPTPSPSRKIPVIDEFFIYCCRVAAGLKEQVIADIFQVSTSTVSRVIITWANYLFLVLGSIPIWMSRQQVALSMPKKYTLHSPKLRVILDCTEIRCESPTSMTLHSEIFSN</sequence>
<dbReference type="SMART" id="SM00692">
    <property type="entry name" value="DM3"/>
    <property type="match status" value="1"/>
</dbReference>
<dbReference type="SMART" id="SM00980">
    <property type="entry name" value="THAP"/>
    <property type="match status" value="1"/>
</dbReference>
<name>A0AA47MXH9_MERPO</name>
<keyword evidence="3" id="KW-0862">Zinc</keyword>
<dbReference type="SUPFAM" id="SSF57716">
    <property type="entry name" value="Glucocorticoid receptor-like (DNA-binding domain)"/>
    <property type="match status" value="1"/>
</dbReference>
<protein>
    <submittedName>
        <fullName evidence="7">THAP domain-containing protein 2</fullName>
    </submittedName>
</protein>
<keyword evidence="2 5" id="KW-0863">Zinc-finger</keyword>
<evidence type="ECO:0000256" key="4">
    <source>
        <dbReference type="ARBA" id="ARBA00023125"/>
    </source>
</evidence>
<evidence type="ECO:0000259" key="6">
    <source>
        <dbReference type="PROSITE" id="PS50950"/>
    </source>
</evidence>
<keyword evidence="8" id="KW-1185">Reference proteome</keyword>
<dbReference type="AlphaFoldDB" id="A0AA47MXH9"/>
<dbReference type="PANTHER" id="PTHR23080">
    <property type="entry name" value="THAP DOMAIN PROTEIN"/>
    <property type="match status" value="1"/>
</dbReference>
<evidence type="ECO:0000313" key="7">
    <source>
        <dbReference type="EMBL" id="KAK0147926.1"/>
    </source>
</evidence>
<organism evidence="7 8">
    <name type="scientific">Merluccius polli</name>
    <name type="common">Benguela hake</name>
    <name type="synonym">Merluccius cadenati</name>
    <dbReference type="NCBI Taxonomy" id="89951"/>
    <lineage>
        <taxon>Eukaryota</taxon>
        <taxon>Metazoa</taxon>
        <taxon>Chordata</taxon>
        <taxon>Craniata</taxon>
        <taxon>Vertebrata</taxon>
        <taxon>Euteleostomi</taxon>
        <taxon>Actinopterygii</taxon>
        <taxon>Neopterygii</taxon>
        <taxon>Teleostei</taxon>
        <taxon>Neoteleostei</taxon>
        <taxon>Acanthomorphata</taxon>
        <taxon>Zeiogadaria</taxon>
        <taxon>Gadariae</taxon>
        <taxon>Gadiformes</taxon>
        <taxon>Gadoidei</taxon>
        <taxon>Merlucciidae</taxon>
        <taxon>Merluccius</taxon>
    </lineage>
</organism>
<dbReference type="Proteomes" id="UP001174136">
    <property type="component" value="Unassembled WGS sequence"/>
</dbReference>
<dbReference type="EMBL" id="JAOPHQ010002277">
    <property type="protein sequence ID" value="KAK0147926.1"/>
    <property type="molecule type" value="Genomic_DNA"/>
</dbReference>
<gene>
    <name evidence="7" type="primary">THAP2_2</name>
    <name evidence="7" type="ORF">N1851_012386</name>
</gene>
<dbReference type="PROSITE" id="PS50950">
    <property type="entry name" value="ZF_THAP"/>
    <property type="match status" value="1"/>
</dbReference>
<feature type="domain" description="THAP-type" evidence="6">
    <location>
        <begin position="6"/>
        <end position="86"/>
    </location>
</feature>
<evidence type="ECO:0000256" key="5">
    <source>
        <dbReference type="PROSITE-ProRule" id="PRU00309"/>
    </source>
</evidence>